<dbReference type="Pfam" id="PF00097">
    <property type="entry name" value="zf-C3HC4"/>
    <property type="match status" value="1"/>
</dbReference>
<dbReference type="PROSITE" id="PS50089">
    <property type="entry name" value="ZF_RING_2"/>
    <property type="match status" value="1"/>
</dbReference>
<keyword evidence="7" id="KW-0863">Zinc-finger</keyword>
<evidence type="ECO:0000256" key="3">
    <source>
        <dbReference type="ARBA" id="ARBA00012483"/>
    </source>
</evidence>
<evidence type="ECO:0000256" key="1">
    <source>
        <dbReference type="ARBA" id="ARBA00000900"/>
    </source>
</evidence>
<evidence type="ECO:0000256" key="10">
    <source>
        <dbReference type="ARBA" id="ARBA00023242"/>
    </source>
</evidence>
<evidence type="ECO:0000313" key="13">
    <source>
        <dbReference type="EMBL" id="CAH1781172.1"/>
    </source>
</evidence>
<feature type="compositionally biased region" description="Polar residues" evidence="12">
    <location>
        <begin position="212"/>
        <end position="230"/>
    </location>
</feature>
<dbReference type="GO" id="GO:0006302">
    <property type="term" value="P:double-strand break repair"/>
    <property type="evidence" value="ECO:0007669"/>
    <property type="project" value="TreeGrafter"/>
</dbReference>
<dbReference type="SMART" id="SM00184">
    <property type="entry name" value="RING"/>
    <property type="match status" value="1"/>
</dbReference>
<feature type="compositionally biased region" description="Polar residues" evidence="12">
    <location>
        <begin position="402"/>
        <end position="434"/>
    </location>
</feature>
<dbReference type="Gene3D" id="3.30.40.10">
    <property type="entry name" value="Zinc/RING finger domain, C3HC4 (zinc finger)"/>
    <property type="match status" value="1"/>
</dbReference>
<accession>A0A8J1Y311</accession>
<evidence type="ECO:0000256" key="8">
    <source>
        <dbReference type="ARBA" id="ARBA00022786"/>
    </source>
</evidence>
<dbReference type="SUPFAM" id="SSF57850">
    <property type="entry name" value="RING/U-box"/>
    <property type="match status" value="1"/>
</dbReference>
<dbReference type="AlphaFoldDB" id="A0A8J1Y311"/>
<dbReference type="GO" id="GO:0005634">
    <property type="term" value="C:nucleus"/>
    <property type="evidence" value="ECO:0007669"/>
    <property type="project" value="UniProtKB-SubCell"/>
</dbReference>
<feature type="region of interest" description="Disordered" evidence="12">
    <location>
        <begin position="466"/>
        <end position="487"/>
    </location>
</feature>
<comment type="caution">
    <text evidence="13">The sequence shown here is derived from an EMBL/GenBank/DDBJ whole genome shotgun (WGS) entry which is preliminary data.</text>
</comment>
<sequence>MRSGSFKMASGSKRKSGKVEKTSLFECTCPVCMYILIEPVTMPCNHELCMPCFKKNVQETSLLCPICRTRIATWSRRASKTNSLIDYNRWKQIQELFPTRVRNRIEGRDDSDSSDEESVTPVFHTVAEPGEVRREYELELKKLQAQQEIERQKEAEESEALIRQLQEEEERLEEERRRALDRLQLSDELLAKELSSKYSEPKVPLRGERSSSRLGVTTRSRSKGLQSPNPQGWLYDNISPTSRVSSNTTHKNNPVMDKFLANARSRSQSKTDLESLSNRQSGSGLGIESHSDLDPYNYTCISPSEKESKKLQGLLNDTRLLDSNKDMEFSNLLEDSTSDPVIPLIYLSSTNTTPELQYKKRLKGEPASSSNGSSVTVEKIPTPTFGFKTPSSESEILLREMSQSGTSTPLSAVTSSKKLQDVTTRPSSVESGDSISGEMSHFKPIKSCPLTPPKCLPSGKILRSPVIRSTPRNLSRPDFQSSGLTRTFPLGSPAVQRRIQLLAEERKGLIHSLSKSTYTELNQIKTEHSYSSPKRRLEDSNLEEAKPNVEAISKKLKFEKVIEEKDYILPLEPKLDEIDGSQPEGVRPLQESTMSHHKDNVVPQVNIKRETPVGMSSQPSTSARSPGRVYRMTKSTKNRNSSKPCQNGTAKNTSTITNYFRKDTKVGIELLPNVTTTPLTPRTLEKRIEQVRKGVTVKTEPTSTDVNNIKVEIKSEHFEPENVEMSMITKIKTEDTRDVHKTVENVLPNKEKSPSTPKTVKKHNELVSGIHDKTRSDLNSLADNVKHEIKSETASMQNMDINTDSESDKNCANRKELRKEKEPRSPQRNQRRKIKEEVKTEVNVEDVQNNVKNKPDGAKKQAPEKLPSPKKNTNTPKSKSIKDSNIEYTPDQTRGKILICEKYANITPQTPKMGAKRQTVLKKQTQQKLIKIELKNNSQDNSQKDSKNLRSKISPNRRQTRSGRIVKSNKKLKHDPKQPKIFSKRNQVENNNSIKDESNLPLDSPEKFIHDFKNDDDYWKYVEERDRLIAIKLQQDYELEAKLNLTSIRTKGSSDEYKLRTRRSKRIQH</sequence>
<feature type="compositionally biased region" description="Polar residues" evidence="12">
    <location>
        <begin position="984"/>
        <end position="993"/>
    </location>
</feature>
<keyword evidence="14" id="KW-1185">Reference proteome</keyword>
<feature type="compositionally biased region" description="Basic and acidic residues" evidence="12">
    <location>
        <begin position="744"/>
        <end position="753"/>
    </location>
</feature>
<dbReference type="PANTHER" id="PTHR23328:SF0">
    <property type="entry name" value="RING-TYPE DOMAIN-CONTAINING PROTEIN"/>
    <property type="match status" value="1"/>
</dbReference>
<dbReference type="InterPro" id="IPR001841">
    <property type="entry name" value="Znf_RING"/>
</dbReference>
<evidence type="ECO:0000256" key="6">
    <source>
        <dbReference type="ARBA" id="ARBA00022763"/>
    </source>
</evidence>
<feature type="region of interest" description="Disordered" evidence="12">
    <location>
        <begin position="575"/>
        <end position="595"/>
    </location>
</feature>
<keyword evidence="11" id="KW-0175">Coiled coil</keyword>
<dbReference type="InterPro" id="IPR013083">
    <property type="entry name" value="Znf_RING/FYVE/PHD"/>
</dbReference>
<protein>
    <recommendedName>
        <fullName evidence="3">RING-type E3 ubiquitin transferase</fullName>
        <ecNumber evidence="3">2.3.2.27</ecNumber>
    </recommendedName>
</protein>
<keyword evidence="5" id="KW-0479">Metal-binding</keyword>
<dbReference type="OrthoDB" id="426657at2759"/>
<dbReference type="Proteomes" id="UP000749559">
    <property type="component" value="Unassembled WGS sequence"/>
</dbReference>
<keyword evidence="8" id="KW-0833">Ubl conjugation pathway</keyword>
<evidence type="ECO:0000256" key="12">
    <source>
        <dbReference type="SAM" id="MobiDB-lite"/>
    </source>
</evidence>
<gene>
    <name evidence="13" type="ORF">OFUS_LOCUS7777</name>
</gene>
<keyword evidence="6" id="KW-0227">DNA damage</keyword>
<feature type="compositionally biased region" description="Basic and acidic residues" evidence="12">
    <location>
        <begin position="994"/>
        <end position="1005"/>
    </location>
</feature>
<dbReference type="InterPro" id="IPR051657">
    <property type="entry name" value="RNF168/RNF169_E3_ubiq-ligase"/>
</dbReference>
<feature type="compositionally biased region" description="Basic and acidic residues" evidence="12">
    <location>
        <begin position="197"/>
        <end position="211"/>
    </location>
</feature>
<comment type="subcellular location">
    <subcellularLocation>
        <location evidence="2">Nucleus</location>
    </subcellularLocation>
</comment>
<feature type="region of interest" description="Disordered" evidence="12">
    <location>
        <begin position="402"/>
        <end position="438"/>
    </location>
</feature>
<feature type="compositionally biased region" description="Polar residues" evidence="12">
    <location>
        <begin position="470"/>
        <end position="485"/>
    </location>
</feature>
<feature type="compositionally biased region" description="Polar residues" evidence="12">
    <location>
        <begin position="792"/>
        <end position="804"/>
    </location>
</feature>
<feature type="compositionally biased region" description="Basic and acidic residues" evidence="12">
    <location>
        <begin position="762"/>
        <end position="776"/>
    </location>
</feature>
<dbReference type="EC" id="2.3.2.27" evidence="3"/>
<proteinExistence type="predicted"/>
<dbReference type="GO" id="GO:0061630">
    <property type="term" value="F:ubiquitin protein ligase activity"/>
    <property type="evidence" value="ECO:0007669"/>
    <property type="project" value="UniProtKB-EC"/>
</dbReference>
<evidence type="ECO:0000256" key="4">
    <source>
        <dbReference type="ARBA" id="ARBA00022679"/>
    </source>
</evidence>
<dbReference type="EMBL" id="CAIIXF020000004">
    <property type="protein sequence ID" value="CAH1781172.1"/>
    <property type="molecule type" value="Genomic_DNA"/>
</dbReference>
<keyword evidence="4" id="KW-0808">Transferase</keyword>
<feature type="compositionally biased region" description="Basic and acidic residues" evidence="12">
    <location>
        <begin position="853"/>
        <end position="863"/>
    </location>
</feature>
<feature type="coiled-coil region" evidence="11">
    <location>
        <begin position="133"/>
        <end position="189"/>
    </location>
</feature>
<evidence type="ECO:0000256" key="7">
    <source>
        <dbReference type="ARBA" id="ARBA00022771"/>
    </source>
</evidence>
<evidence type="ECO:0000313" key="14">
    <source>
        <dbReference type="Proteomes" id="UP000749559"/>
    </source>
</evidence>
<evidence type="ECO:0000256" key="11">
    <source>
        <dbReference type="SAM" id="Coils"/>
    </source>
</evidence>
<feature type="compositionally biased region" description="Basic and acidic residues" evidence="12">
    <location>
        <begin position="806"/>
        <end position="825"/>
    </location>
</feature>
<organism evidence="13 14">
    <name type="scientific">Owenia fusiformis</name>
    <name type="common">Polychaete worm</name>
    <dbReference type="NCBI Taxonomy" id="6347"/>
    <lineage>
        <taxon>Eukaryota</taxon>
        <taxon>Metazoa</taxon>
        <taxon>Spiralia</taxon>
        <taxon>Lophotrochozoa</taxon>
        <taxon>Annelida</taxon>
        <taxon>Polychaeta</taxon>
        <taxon>Sedentaria</taxon>
        <taxon>Canalipalpata</taxon>
        <taxon>Sabellida</taxon>
        <taxon>Oweniida</taxon>
        <taxon>Oweniidae</taxon>
        <taxon>Owenia</taxon>
    </lineage>
</organism>
<evidence type="ECO:0000256" key="5">
    <source>
        <dbReference type="ARBA" id="ARBA00022723"/>
    </source>
</evidence>
<keyword evidence="9" id="KW-0862">Zinc</keyword>
<feature type="compositionally biased region" description="Polar residues" evidence="12">
    <location>
        <begin position="264"/>
        <end position="282"/>
    </location>
</feature>
<comment type="catalytic activity">
    <reaction evidence="1">
        <text>S-ubiquitinyl-[E2 ubiquitin-conjugating enzyme]-L-cysteine + [acceptor protein]-L-lysine = [E2 ubiquitin-conjugating enzyme]-L-cysteine + N(6)-ubiquitinyl-[acceptor protein]-L-lysine.</text>
        <dbReference type="EC" id="2.3.2.27"/>
    </reaction>
</comment>
<dbReference type="InterPro" id="IPR018957">
    <property type="entry name" value="Znf_C3HC4_RING-type"/>
</dbReference>
<keyword evidence="10" id="KW-0539">Nucleus</keyword>
<feature type="region of interest" description="Disordered" evidence="12">
    <location>
        <begin position="744"/>
        <end position="889"/>
    </location>
</feature>
<feature type="compositionally biased region" description="Polar residues" evidence="12">
    <location>
        <begin position="367"/>
        <end position="376"/>
    </location>
</feature>
<name>A0A8J1Y311_OWEFU</name>
<evidence type="ECO:0000256" key="9">
    <source>
        <dbReference type="ARBA" id="ARBA00022833"/>
    </source>
</evidence>
<feature type="compositionally biased region" description="Polar residues" evidence="12">
    <location>
        <begin position="238"/>
        <end position="252"/>
    </location>
</feature>
<evidence type="ECO:0000256" key="2">
    <source>
        <dbReference type="ARBA" id="ARBA00004123"/>
    </source>
</evidence>
<reference evidence="13" key="1">
    <citation type="submission" date="2022-03" db="EMBL/GenBank/DDBJ databases">
        <authorList>
            <person name="Martin C."/>
        </authorList>
    </citation>
    <scope>NUCLEOTIDE SEQUENCE</scope>
</reference>
<dbReference type="CDD" id="cd22249">
    <property type="entry name" value="UDM1_RNF168_RNF169-like"/>
    <property type="match status" value="1"/>
</dbReference>
<feature type="region of interest" description="Disordered" evidence="12">
    <location>
        <begin position="932"/>
        <end position="1005"/>
    </location>
</feature>
<feature type="region of interest" description="Disordered" evidence="12">
    <location>
        <begin position="197"/>
        <end position="290"/>
    </location>
</feature>
<dbReference type="PANTHER" id="PTHR23328">
    <property type="entry name" value="RING-TYPE DOMAIN-CONTAINING PROTEIN"/>
    <property type="match status" value="1"/>
</dbReference>
<dbReference type="GO" id="GO:0008270">
    <property type="term" value="F:zinc ion binding"/>
    <property type="evidence" value="ECO:0007669"/>
    <property type="project" value="UniProtKB-KW"/>
</dbReference>
<dbReference type="GO" id="GO:0031491">
    <property type="term" value="F:nucleosome binding"/>
    <property type="evidence" value="ECO:0007669"/>
    <property type="project" value="TreeGrafter"/>
</dbReference>
<feature type="region of interest" description="Disordered" evidence="12">
    <location>
        <begin position="363"/>
        <end position="388"/>
    </location>
</feature>
<dbReference type="GO" id="GO:0035861">
    <property type="term" value="C:site of double-strand break"/>
    <property type="evidence" value="ECO:0007669"/>
    <property type="project" value="TreeGrafter"/>
</dbReference>
<dbReference type="CDD" id="cd16550">
    <property type="entry name" value="RING-HC_RNF168"/>
    <property type="match status" value="1"/>
</dbReference>